<dbReference type="Gene3D" id="1.20.225.30">
    <property type="entry name" value="Dihydrouridine synthase, C-terminal recognition domain"/>
    <property type="match status" value="1"/>
</dbReference>
<name>A0A1A8XMA3_9RHOO</name>
<evidence type="ECO:0000256" key="3">
    <source>
        <dbReference type="ARBA" id="ARBA00022630"/>
    </source>
</evidence>
<keyword evidence="6 9" id="KW-0521">NADP</keyword>
<dbReference type="HAMAP" id="MF_02043">
    <property type="entry name" value="DusC_subfam"/>
    <property type="match status" value="1"/>
</dbReference>
<feature type="site" description="Interacts with tRNA; defines subfamily-specific binding signature" evidence="9">
    <location>
        <position position="484"/>
    </location>
</feature>
<organism evidence="11 12">
    <name type="scientific">Candidatus Propionivibrio aalborgensis</name>
    <dbReference type="NCBI Taxonomy" id="1860101"/>
    <lineage>
        <taxon>Bacteria</taxon>
        <taxon>Pseudomonadati</taxon>
        <taxon>Pseudomonadota</taxon>
        <taxon>Betaproteobacteria</taxon>
        <taxon>Rhodocyclales</taxon>
        <taxon>Rhodocyclaceae</taxon>
        <taxon>Propionivibrio</taxon>
    </lineage>
</organism>
<feature type="binding site" evidence="9">
    <location>
        <position position="272"/>
    </location>
    <ligand>
        <name>FMN</name>
        <dbReference type="ChEBI" id="CHEBI:58210"/>
    </ligand>
</feature>
<dbReference type="InterPro" id="IPR042270">
    <property type="entry name" value="DusC_C"/>
</dbReference>
<feature type="binding site" evidence="9">
    <location>
        <position position="343"/>
    </location>
    <ligand>
        <name>FMN</name>
        <dbReference type="ChEBI" id="CHEBI:58210"/>
    </ligand>
</feature>
<keyword evidence="4 9" id="KW-0288">FMN</keyword>
<feature type="active site" description="Proton donor" evidence="9">
    <location>
        <position position="302"/>
    </location>
</feature>
<feature type="site" description="Interacts with tRNA" evidence="9">
    <location>
        <position position="380"/>
    </location>
</feature>
<dbReference type="CDD" id="cd02801">
    <property type="entry name" value="DUS_like_FMN"/>
    <property type="match status" value="1"/>
</dbReference>
<keyword evidence="5 9" id="KW-0819">tRNA processing</keyword>
<dbReference type="InterPro" id="IPR018517">
    <property type="entry name" value="tRNA_hU_synthase_CS"/>
</dbReference>
<dbReference type="PANTHER" id="PTHR11082:SF26">
    <property type="entry name" value="TRNA-DIHYDROURIDINE(16) SYNTHASE"/>
    <property type="match status" value="1"/>
</dbReference>
<dbReference type="PROSITE" id="PS01136">
    <property type="entry name" value="UPF0034"/>
    <property type="match status" value="1"/>
</dbReference>
<comment type="caution">
    <text evidence="9">Lacks conserved residue(s) required for the propagation of feature annotation.</text>
</comment>
<dbReference type="InterPro" id="IPR013785">
    <property type="entry name" value="Aldolase_TIM"/>
</dbReference>
<evidence type="ECO:0000256" key="6">
    <source>
        <dbReference type="ARBA" id="ARBA00022857"/>
    </source>
</evidence>
<evidence type="ECO:0000313" key="11">
    <source>
        <dbReference type="EMBL" id="SBT05542.1"/>
    </source>
</evidence>
<evidence type="ECO:0000313" key="12">
    <source>
        <dbReference type="Proteomes" id="UP000199600"/>
    </source>
</evidence>
<evidence type="ECO:0000256" key="2">
    <source>
        <dbReference type="ARBA" id="ARBA00022555"/>
    </source>
</evidence>
<evidence type="ECO:0000256" key="5">
    <source>
        <dbReference type="ARBA" id="ARBA00022694"/>
    </source>
</evidence>
<comment type="cofactor">
    <cofactor evidence="1 9">
        <name>FMN</name>
        <dbReference type="ChEBI" id="CHEBI:58210"/>
    </cofactor>
</comment>
<sequence length="533" mass="57744">METAAVAGDFNLKPGGQRIGDRNADAVQAAGKAVRRAAIGFVEFAARVQLGEHDFYRRHLFDRVDLDRDAAPVILDRYRSIAVQGDGNTFAVAAQRFVSRVVDGFLNDVQRAIRPRIHPGAVANGLQSLENGNGFCGVAHCAGFSMLEWQWPVRVRPVGFWAESLPPDAGLSGLPLDPNPARQYLLPVLRIGTGRFAVRIGPIMGKLLLAPMEGLADAVLRDVLTRLGGYDGAVTEFVRVSGSLLPPRTFRRICPELAHSSRTRAGTPVAVQLLGSDPVCLAENAAQLCTLAPAGVDLNFGCPAPTVNRHGGGAMLLDDPELLRRIAEAVRRAVPMSIPFTAKMRLGTHDKAKALDCAQALEAGGVVALVVHARTRAEGYKPPAHWEWVARIRDAVSIPVTANGEVWSTDDYLRCRSVSGSQDVMIGRGAVADPFLARRICALGTGDDGAFVDHAAEWLELLPLLADFWHQVQLRVAPRHAPGRLKLWLNSLRLTFVEAEALYMAIQALRRIDETSRMLELHGVPVRRAACAA</sequence>
<evidence type="ECO:0000259" key="10">
    <source>
        <dbReference type="Pfam" id="PF01207"/>
    </source>
</evidence>
<keyword evidence="2 9" id="KW-0820">tRNA-binding</keyword>
<dbReference type="Pfam" id="PF01207">
    <property type="entry name" value="Dus"/>
    <property type="match status" value="1"/>
</dbReference>
<evidence type="ECO:0000256" key="1">
    <source>
        <dbReference type="ARBA" id="ARBA00001917"/>
    </source>
</evidence>
<comment type="function">
    <text evidence="9">Catalyzes the synthesis of 5,6-dihydrouridine (D), a modified base found in the D-loop of most tRNAs, via the reduction of the C5-C6 double bond in target uridines. Specifically modifies U16 in tRNAs.</text>
</comment>
<dbReference type="GO" id="GO:0010181">
    <property type="term" value="F:FMN binding"/>
    <property type="evidence" value="ECO:0007669"/>
    <property type="project" value="UniProtKB-UniRule"/>
</dbReference>
<dbReference type="GO" id="GO:0102262">
    <property type="term" value="F:tRNA-dihydrouridine16 synthase activity"/>
    <property type="evidence" value="ECO:0007669"/>
    <property type="project" value="RHEA"/>
</dbReference>
<keyword evidence="8 9" id="KW-0560">Oxidoreductase</keyword>
<feature type="site" description="Interacts with tRNA" evidence="9">
    <location>
        <position position="299"/>
    </location>
</feature>
<dbReference type="SUPFAM" id="SSF51395">
    <property type="entry name" value="FMN-linked oxidoreductases"/>
    <property type="match status" value="1"/>
</dbReference>
<gene>
    <name evidence="9" type="primary">dusC</name>
    <name evidence="11" type="ORF">PROAA_1570013</name>
</gene>
<comment type="similarity">
    <text evidence="9">Belongs to the Dus family. DusC subfamily.</text>
</comment>
<evidence type="ECO:0000256" key="4">
    <source>
        <dbReference type="ARBA" id="ARBA00022643"/>
    </source>
</evidence>
<feature type="binding site" evidence="9">
    <location>
        <begin position="427"/>
        <end position="428"/>
    </location>
    <ligand>
        <name>FMN</name>
        <dbReference type="ChEBI" id="CHEBI:58210"/>
    </ligand>
</feature>
<keyword evidence="3 9" id="KW-0285">Flavoprotein</keyword>
<proteinExistence type="inferred from homology"/>
<dbReference type="InterPro" id="IPR035587">
    <property type="entry name" value="DUS-like_FMN-bd"/>
</dbReference>
<dbReference type="Proteomes" id="UP000199600">
    <property type="component" value="Unassembled WGS sequence"/>
</dbReference>
<feature type="binding site" evidence="9">
    <location>
        <begin position="403"/>
        <end position="405"/>
    </location>
    <ligand>
        <name>FMN</name>
        <dbReference type="ChEBI" id="CHEBI:58210"/>
    </ligand>
</feature>
<feature type="site" description="Interacts with tRNA; defines subfamily-specific binding signature" evidence="9">
    <location>
        <position position="239"/>
    </location>
</feature>
<dbReference type="AlphaFoldDB" id="A0A1A8XMA3"/>
<evidence type="ECO:0000256" key="7">
    <source>
        <dbReference type="ARBA" id="ARBA00022884"/>
    </source>
</evidence>
<comment type="catalytic activity">
    <reaction evidence="9">
        <text>5,6-dihydrouridine(16) in tRNA + NADP(+) = uridine(16) in tRNA + NADPH + H(+)</text>
        <dbReference type="Rhea" id="RHEA:53376"/>
        <dbReference type="Rhea" id="RHEA-COMP:13543"/>
        <dbReference type="Rhea" id="RHEA-COMP:13544"/>
        <dbReference type="ChEBI" id="CHEBI:15378"/>
        <dbReference type="ChEBI" id="CHEBI:57783"/>
        <dbReference type="ChEBI" id="CHEBI:58349"/>
        <dbReference type="ChEBI" id="CHEBI:65315"/>
        <dbReference type="ChEBI" id="CHEBI:74443"/>
    </reaction>
</comment>
<dbReference type="InterPro" id="IPR032886">
    <property type="entry name" value="DusC"/>
</dbReference>
<dbReference type="EC" id="1.3.1.-" evidence="9"/>
<dbReference type="EMBL" id="FLQY01000065">
    <property type="protein sequence ID" value="SBT05542.1"/>
    <property type="molecule type" value="Genomic_DNA"/>
</dbReference>
<feature type="site" description="Interacts with tRNA; defines subfamily-specific binding signature" evidence="9">
    <location>
        <position position="486"/>
    </location>
</feature>
<dbReference type="GO" id="GO:0000049">
    <property type="term" value="F:tRNA binding"/>
    <property type="evidence" value="ECO:0007669"/>
    <property type="project" value="UniProtKB-UniRule"/>
</dbReference>
<keyword evidence="12" id="KW-1185">Reference proteome</keyword>
<dbReference type="Gene3D" id="3.20.20.70">
    <property type="entry name" value="Aldolase class I"/>
    <property type="match status" value="1"/>
</dbReference>
<dbReference type="PANTHER" id="PTHR11082">
    <property type="entry name" value="TRNA-DIHYDROURIDINE SYNTHASE"/>
    <property type="match status" value="1"/>
</dbReference>
<feature type="domain" description="DUS-like FMN-binding" evidence="10">
    <location>
        <begin position="208"/>
        <end position="453"/>
    </location>
</feature>
<evidence type="ECO:0000256" key="8">
    <source>
        <dbReference type="ARBA" id="ARBA00023002"/>
    </source>
</evidence>
<protein>
    <recommendedName>
        <fullName evidence="9">tRNA-dihydrouridine(16) synthase</fullName>
        <ecNumber evidence="9">1.3.1.-</ecNumber>
    </recommendedName>
    <alternativeName>
        <fullName evidence="9">U16-specific dihydrouridine synthase</fullName>
        <shortName evidence="9">U16-specific Dus</shortName>
    </alternativeName>
    <alternativeName>
        <fullName evidence="9">tRNA-dihydrouridine synthase C</fullName>
    </alternativeName>
</protein>
<reference evidence="11 12" key="1">
    <citation type="submission" date="2016-06" db="EMBL/GenBank/DDBJ databases">
        <authorList>
            <person name="Kjaerup R.B."/>
            <person name="Dalgaard T.S."/>
            <person name="Juul-Madsen H.R."/>
        </authorList>
    </citation>
    <scope>NUCLEOTIDE SEQUENCE [LARGE SCALE GENOMIC DNA]</scope>
    <source>
        <strain evidence="11">2</strain>
    </source>
</reference>
<evidence type="ECO:0000256" key="9">
    <source>
        <dbReference type="HAMAP-Rule" id="MF_02043"/>
    </source>
</evidence>
<keyword evidence="7 9" id="KW-0694">RNA-binding</keyword>
<comment type="catalytic activity">
    <reaction evidence="9">
        <text>5,6-dihydrouridine(16) in tRNA + NAD(+) = uridine(16) in tRNA + NADH + H(+)</text>
        <dbReference type="Rhea" id="RHEA:53380"/>
        <dbReference type="Rhea" id="RHEA-COMP:13543"/>
        <dbReference type="Rhea" id="RHEA-COMP:13544"/>
        <dbReference type="ChEBI" id="CHEBI:15378"/>
        <dbReference type="ChEBI" id="CHEBI:57540"/>
        <dbReference type="ChEBI" id="CHEBI:57945"/>
        <dbReference type="ChEBI" id="CHEBI:65315"/>
        <dbReference type="ChEBI" id="CHEBI:74443"/>
    </reaction>
</comment>
<dbReference type="GO" id="GO:0050660">
    <property type="term" value="F:flavin adenine dinucleotide binding"/>
    <property type="evidence" value="ECO:0007669"/>
    <property type="project" value="InterPro"/>
</dbReference>
<accession>A0A1A8XMA3</accession>